<dbReference type="InterPro" id="IPR002942">
    <property type="entry name" value="S4_RNA-bd"/>
</dbReference>
<sequence length="302" mass="31925">MSPQERRTGGKPAPKGGRPAGSRGGKPAGRGGGPSRSGAPRGGAPRAASPPAPEPQIDVHDPDGVRLQKVLATAGLGSRRACEELIAAGRVTVDGAAVRELGVRVDPTTAIIHVDGIRVQLDTSIITIALNKPKGVVSTMHDPEGRPTIAQYVANREERLFHVGRLDAETEGLILLTNDGDLANRLSHPSHGVVKTYLAHLDGRVPPSLGGRLLRGIELEDGPVKVDRFNIVQVTPQASLVEVSLHEGRNRVVRRLFDEVGFPVTALVRTSIGPIRLGDLKPGRTRVLSKTEVGSLMTQAGM</sequence>
<dbReference type="SUPFAM" id="SSF55174">
    <property type="entry name" value="Alpha-L RNA-binding motif"/>
    <property type="match status" value="1"/>
</dbReference>
<dbReference type="InterPro" id="IPR020103">
    <property type="entry name" value="PsdUridine_synth_cat_dom_sf"/>
</dbReference>
<dbReference type="InterPro" id="IPR042092">
    <property type="entry name" value="PsdUridine_s_RsuA/RluB/E/F_cat"/>
</dbReference>
<evidence type="ECO:0000256" key="3">
    <source>
        <dbReference type="PROSITE-ProRule" id="PRU00182"/>
    </source>
</evidence>
<dbReference type="Proteomes" id="UP001321453">
    <property type="component" value="Unassembled WGS sequence"/>
</dbReference>
<dbReference type="InterPro" id="IPR006145">
    <property type="entry name" value="PsdUridine_synth_RsuA/RluA"/>
</dbReference>
<dbReference type="SMART" id="SM00363">
    <property type="entry name" value="S4"/>
    <property type="match status" value="1"/>
</dbReference>
<dbReference type="PANTHER" id="PTHR47683">
    <property type="entry name" value="PSEUDOURIDINE SYNTHASE FAMILY PROTEIN-RELATED"/>
    <property type="match status" value="1"/>
</dbReference>
<evidence type="ECO:0000313" key="8">
    <source>
        <dbReference type="Proteomes" id="UP001321453"/>
    </source>
</evidence>
<keyword evidence="8" id="KW-1185">Reference proteome</keyword>
<feature type="region of interest" description="Disordered" evidence="5">
    <location>
        <begin position="1"/>
        <end position="62"/>
    </location>
</feature>
<dbReference type="GO" id="GO:0016853">
    <property type="term" value="F:isomerase activity"/>
    <property type="evidence" value="ECO:0007669"/>
    <property type="project" value="UniProtKB-KW"/>
</dbReference>
<dbReference type="InterPro" id="IPR020094">
    <property type="entry name" value="TruA/RsuA/RluB/E/F_N"/>
</dbReference>
<protein>
    <recommendedName>
        <fullName evidence="4">Pseudouridine synthase</fullName>
        <ecNumber evidence="4">5.4.99.-</ecNumber>
    </recommendedName>
</protein>
<dbReference type="EC" id="5.4.99.-" evidence="4"/>
<dbReference type="InterPro" id="IPR036986">
    <property type="entry name" value="S4_RNA-bd_sf"/>
</dbReference>
<keyword evidence="2 4" id="KW-0413">Isomerase</keyword>
<dbReference type="SUPFAM" id="SSF55120">
    <property type="entry name" value="Pseudouridine synthase"/>
    <property type="match status" value="1"/>
</dbReference>
<dbReference type="Gene3D" id="3.10.290.10">
    <property type="entry name" value="RNA-binding S4 domain"/>
    <property type="match status" value="1"/>
</dbReference>
<feature type="compositionally biased region" description="Low complexity" evidence="5">
    <location>
        <begin position="36"/>
        <end position="47"/>
    </location>
</feature>
<evidence type="ECO:0000313" key="7">
    <source>
        <dbReference type="EMBL" id="MDM7831107.1"/>
    </source>
</evidence>
<feature type="domain" description="RNA-binding S4" evidence="6">
    <location>
        <begin position="65"/>
        <end position="122"/>
    </location>
</feature>
<accession>A0ABT7S666</accession>
<evidence type="ECO:0000256" key="2">
    <source>
        <dbReference type="ARBA" id="ARBA00023235"/>
    </source>
</evidence>
<keyword evidence="3" id="KW-0694">RNA-binding</keyword>
<evidence type="ECO:0000259" key="6">
    <source>
        <dbReference type="SMART" id="SM00363"/>
    </source>
</evidence>
<proteinExistence type="inferred from homology"/>
<dbReference type="InterPro" id="IPR050343">
    <property type="entry name" value="RsuA_PseudoU_synthase"/>
</dbReference>
<dbReference type="Pfam" id="PF01479">
    <property type="entry name" value="S4"/>
    <property type="match status" value="1"/>
</dbReference>
<dbReference type="InterPro" id="IPR000748">
    <property type="entry name" value="PsdUridine_synth_RsuA/RluB/E/F"/>
</dbReference>
<dbReference type="PROSITE" id="PS50889">
    <property type="entry name" value="S4"/>
    <property type="match status" value="1"/>
</dbReference>
<name>A0ABT7S666_9CELL</name>
<reference evidence="7 8" key="1">
    <citation type="submission" date="2023-06" db="EMBL/GenBank/DDBJ databases">
        <title>Cellulomonas sp. MW9 Whole genome sequence.</title>
        <authorList>
            <person name="Park S."/>
        </authorList>
    </citation>
    <scope>NUCLEOTIDE SEQUENCE [LARGE SCALE GENOMIC DNA]</scope>
    <source>
        <strain evidence="7 8">MW9</strain>
    </source>
</reference>
<gene>
    <name evidence="7" type="ORF">QRT05_07155</name>
</gene>
<evidence type="ECO:0000256" key="1">
    <source>
        <dbReference type="ARBA" id="ARBA00008348"/>
    </source>
</evidence>
<dbReference type="CDD" id="cd00165">
    <property type="entry name" value="S4"/>
    <property type="match status" value="1"/>
</dbReference>
<dbReference type="Gene3D" id="3.30.70.580">
    <property type="entry name" value="Pseudouridine synthase I, catalytic domain, N-terminal subdomain"/>
    <property type="match status" value="1"/>
</dbReference>
<dbReference type="Pfam" id="PF00849">
    <property type="entry name" value="PseudoU_synth_2"/>
    <property type="match status" value="1"/>
</dbReference>
<evidence type="ECO:0000256" key="5">
    <source>
        <dbReference type="SAM" id="MobiDB-lite"/>
    </source>
</evidence>
<organism evidence="7 8">
    <name type="scientific">Cellulomonas edaphi</name>
    <dbReference type="NCBI Taxonomy" id="3053468"/>
    <lineage>
        <taxon>Bacteria</taxon>
        <taxon>Bacillati</taxon>
        <taxon>Actinomycetota</taxon>
        <taxon>Actinomycetes</taxon>
        <taxon>Micrococcales</taxon>
        <taxon>Cellulomonadaceae</taxon>
        <taxon>Cellulomonas</taxon>
    </lineage>
</organism>
<dbReference type="NCBIfam" id="TIGR00093">
    <property type="entry name" value="pseudouridine synthase"/>
    <property type="match status" value="1"/>
</dbReference>
<feature type="compositionally biased region" description="Gly residues" evidence="5">
    <location>
        <begin position="18"/>
        <end position="35"/>
    </location>
</feature>
<dbReference type="PROSITE" id="PS01149">
    <property type="entry name" value="PSI_RSU"/>
    <property type="match status" value="1"/>
</dbReference>
<dbReference type="Gene3D" id="3.30.70.1560">
    <property type="entry name" value="Alpha-L RNA-binding motif"/>
    <property type="match status" value="1"/>
</dbReference>
<dbReference type="RefSeq" id="WP_289446370.1">
    <property type="nucleotide sequence ID" value="NZ_JAUCGR010000002.1"/>
</dbReference>
<evidence type="ECO:0000256" key="4">
    <source>
        <dbReference type="RuleBase" id="RU003887"/>
    </source>
</evidence>
<comment type="similarity">
    <text evidence="1 4">Belongs to the pseudouridine synthase RsuA family.</text>
</comment>
<dbReference type="PANTHER" id="PTHR47683:SF2">
    <property type="entry name" value="RNA-BINDING S4 DOMAIN-CONTAINING PROTEIN"/>
    <property type="match status" value="1"/>
</dbReference>
<comment type="caution">
    <text evidence="7">The sequence shown here is derived from an EMBL/GenBank/DDBJ whole genome shotgun (WGS) entry which is preliminary data.</text>
</comment>
<dbReference type="InterPro" id="IPR018496">
    <property type="entry name" value="PsdUridine_synth_RsuA/RluB_CS"/>
</dbReference>
<dbReference type="EMBL" id="JAUCGR010000002">
    <property type="protein sequence ID" value="MDM7831107.1"/>
    <property type="molecule type" value="Genomic_DNA"/>
</dbReference>
<dbReference type="CDD" id="cd02870">
    <property type="entry name" value="PseudoU_synth_RsuA_like"/>
    <property type="match status" value="1"/>
</dbReference>